<reference evidence="1 2" key="1">
    <citation type="journal article" date="2010" name="BMC Genomics">
        <title>The complete genome of Zunongwangia profunda SM-A87 reveals its adaptation to the deep-sea environment and ecological role in sedimentary organic nitrogen degradation.</title>
        <authorList>
            <person name="Qin Q.L."/>
            <person name="Zhang X.Y."/>
            <person name="Wang X.M."/>
            <person name="Liu G.M."/>
            <person name="Chen X.L."/>
            <person name="Xie B.B."/>
            <person name="Dang H.Y."/>
            <person name="Zhou B.C."/>
            <person name="Yu J."/>
            <person name="Zhang Y.Z."/>
        </authorList>
    </citation>
    <scope>NUCLEOTIDE SEQUENCE [LARGE SCALE GENOMIC DNA]</scope>
    <source>
        <strain evidence="2">DSM 18752 / CCTCC AB 206139 / SM-A87</strain>
    </source>
</reference>
<name>D5BF70_ZUNPS</name>
<proteinExistence type="predicted"/>
<gene>
    <name evidence="1" type="ordered locus">ZPR_2646</name>
</gene>
<dbReference type="Proteomes" id="UP000001654">
    <property type="component" value="Chromosome"/>
</dbReference>
<accession>D5BF70</accession>
<organism evidence="1 2">
    <name type="scientific">Zunongwangia profunda (strain DSM 18752 / CCTCC AB 206139 / SM-A87)</name>
    <name type="common">Wangia profunda</name>
    <dbReference type="NCBI Taxonomy" id="655815"/>
    <lineage>
        <taxon>Bacteria</taxon>
        <taxon>Pseudomonadati</taxon>
        <taxon>Bacteroidota</taxon>
        <taxon>Flavobacteriia</taxon>
        <taxon>Flavobacteriales</taxon>
        <taxon>Flavobacteriaceae</taxon>
        <taxon>Zunongwangia</taxon>
    </lineage>
</organism>
<evidence type="ECO:0000313" key="2">
    <source>
        <dbReference type="Proteomes" id="UP000001654"/>
    </source>
</evidence>
<protein>
    <submittedName>
        <fullName evidence="1">Uncharacterized protein</fullName>
    </submittedName>
</protein>
<sequence length="35" mass="4080">MQIIIRKRGNKMNKTRVEPEIANIPKLTSNKKPTM</sequence>
<dbReference type="HOGENOM" id="CLU_3368213_0_0_10"/>
<dbReference type="AlphaFoldDB" id="D5BF70"/>
<dbReference type="KEGG" id="zpr:ZPR_2646"/>
<dbReference type="EMBL" id="CP001650">
    <property type="protein sequence ID" value="ADF52968.1"/>
    <property type="molecule type" value="Genomic_DNA"/>
</dbReference>
<evidence type="ECO:0000313" key="1">
    <source>
        <dbReference type="EMBL" id="ADF52968.1"/>
    </source>
</evidence>
<keyword evidence="2" id="KW-1185">Reference proteome</keyword>